<keyword evidence="4" id="KW-1185">Reference proteome</keyword>
<dbReference type="InterPro" id="IPR031959">
    <property type="entry name" value="DUF4779"/>
</dbReference>
<feature type="compositionally biased region" description="Basic and acidic residues" evidence="1">
    <location>
        <begin position="970"/>
        <end position="1004"/>
    </location>
</feature>
<evidence type="ECO:0000259" key="2">
    <source>
        <dbReference type="PROSITE" id="PS50003"/>
    </source>
</evidence>
<dbReference type="PANTHER" id="PTHR45960:SF2">
    <property type="entry name" value="PROTEIN DAUGHTER OF SEVENLESS"/>
    <property type="match status" value="1"/>
</dbReference>
<reference evidence="3 4" key="1">
    <citation type="journal article" date="2024" name="BMC Genomics">
        <title>De novo assembly and annotation of Popillia japonica's genome with initial clues to its potential as an invasive pest.</title>
        <authorList>
            <person name="Cucini C."/>
            <person name="Boschi S."/>
            <person name="Funari R."/>
            <person name="Cardaioli E."/>
            <person name="Iannotti N."/>
            <person name="Marturano G."/>
            <person name="Paoli F."/>
            <person name="Bruttini M."/>
            <person name="Carapelli A."/>
            <person name="Frati F."/>
            <person name="Nardi F."/>
        </authorList>
    </citation>
    <scope>NUCLEOTIDE SEQUENCE [LARGE SCALE GENOMIC DNA]</scope>
    <source>
        <strain evidence="3">DMR45628</strain>
    </source>
</reference>
<feature type="region of interest" description="Disordered" evidence="1">
    <location>
        <begin position="796"/>
        <end position="1049"/>
    </location>
</feature>
<dbReference type="Proteomes" id="UP001458880">
    <property type="component" value="Unassembled WGS sequence"/>
</dbReference>
<proteinExistence type="predicted"/>
<dbReference type="InterPro" id="IPR046355">
    <property type="entry name" value="Gab1-4-like"/>
</dbReference>
<sequence>MSKYKDTLHEGWLTKSPPTKRIWRGRWRRRWFVLHPGDLPQQYVLAYYTDRSCRKLKGMIDLDHCDQVDIGFKFEDKKVKFDFMFAIKTQPRTYYLAADSDVELKSWVKCICDVCGLKATSEDDEGIQIIEEKPQSTIPIEIRNTLPLKHVLESPPISPVSTSPYIPISECITGKSPILLKDHVLPKRFLQNSCNSPYLISNQNHSNATYEAPTYLNCTYPTSYETPRSLLPHKSTKSINKTSEESSNRKNSISPLQSPAGSDSVFADENWSNDMLFKQSSRTTKTSDSFEEVIIAEKLTMVHVDSSTSAEDSPHVPPRPPKPAHIHQGSFSSTNYFNISARPSLTKSSKTSANSNEDTAPTHVTSDDMYDFPRSHQVDTDTSQNNTTKRHCYNNAAPVLYQHEGQIFKYDGSPQAGTSNQQVFVYDIDDMSDVPPSPSSQNSSVYYNLPSPLLPDSQIVAPPIVNRDLKPKRKLSDTLSIASNTEPSSPRLAPCIDRKLKPTGSGVSKVSRLQSCHAEAQGNLRKMFEADMDTIRKLRAAPSPIPTTLRRSHDSLVTDTEQFYLFPIIDSLQNYHKLEYLDLDLDSKTCQISSSKSSQPLRSPGANTVYKKVDFMKTEAFNITRNILEKERNAMFDVIEVRVAKPVAYEFGDRLPKTGDLDGSSSIDRKATVVKRQPQAVYKPANVIVTAPPQIPPKKAVLQRTRSAKKAAIPIKTQQQLVSPIVYNVSPAKQEKIIKQQLTSPAVAYTAEPTKAITRKPELVKKEKTLQAPLTFSYNKDLKTSASHGGDYVVAESEGAGHGRSDDHGRGDSGHHRREPKNWSYEQGGGKKHHAGHHSAAGDKGIKEYDGEHEYEKAEKGYHDKEGHQGRYKDEAANKKSHHYDDGIYGEYHKGEKGEKGSKYDEEGEHSKGHSTKGEHNIHKKDEYEKKHEFYDEFHEGGDEEKHGEFHYEDGFKKGGSSKGAHHKSDHHEDHYGKKGHHENGEYYDDSKGHNVADGHDEHYKHKAKHGKKGGHKDSKKWGHKSGGSSGGSRGKRGYAPSNYADGNHSPAYQVVDNYEGYYASFPVDSHTHYVVTHY</sequence>
<protein>
    <submittedName>
        <fullName evidence="3">PH domain</fullName>
    </submittedName>
</protein>
<dbReference type="PANTHER" id="PTHR45960">
    <property type="entry name" value="GRB2-ASSOCIATED-BINDING PROTEIN"/>
    <property type="match status" value="1"/>
</dbReference>
<feature type="region of interest" description="Disordered" evidence="1">
    <location>
        <begin position="344"/>
        <end position="390"/>
    </location>
</feature>
<feature type="compositionally biased region" description="Basic residues" evidence="1">
    <location>
        <begin position="1005"/>
        <end position="1015"/>
    </location>
</feature>
<organism evidence="3 4">
    <name type="scientific">Popillia japonica</name>
    <name type="common">Japanese beetle</name>
    <dbReference type="NCBI Taxonomy" id="7064"/>
    <lineage>
        <taxon>Eukaryota</taxon>
        <taxon>Metazoa</taxon>
        <taxon>Ecdysozoa</taxon>
        <taxon>Arthropoda</taxon>
        <taxon>Hexapoda</taxon>
        <taxon>Insecta</taxon>
        <taxon>Pterygota</taxon>
        <taxon>Neoptera</taxon>
        <taxon>Endopterygota</taxon>
        <taxon>Coleoptera</taxon>
        <taxon>Polyphaga</taxon>
        <taxon>Scarabaeiformia</taxon>
        <taxon>Scarabaeidae</taxon>
        <taxon>Rutelinae</taxon>
        <taxon>Popillia</taxon>
    </lineage>
</organism>
<evidence type="ECO:0000256" key="1">
    <source>
        <dbReference type="SAM" id="MobiDB-lite"/>
    </source>
</evidence>
<accession>A0AAW1LWE9</accession>
<feature type="compositionally biased region" description="Basic and acidic residues" evidence="1">
    <location>
        <begin position="840"/>
        <end position="957"/>
    </location>
</feature>
<dbReference type="GO" id="GO:0005737">
    <property type="term" value="C:cytoplasm"/>
    <property type="evidence" value="ECO:0007669"/>
    <property type="project" value="TreeGrafter"/>
</dbReference>
<dbReference type="Pfam" id="PF00169">
    <property type="entry name" value="PH"/>
    <property type="match status" value="1"/>
</dbReference>
<dbReference type="AlphaFoldDB" id="A0AAW1LWE9"/>
<dbReference type="GO" id="GO:0007165">
    <property type="term" value="P:signal transduction"/>
    <property type="evidence" value="ECO:0007669"/>
    <property type="project" value="TreeGrafter"/>
</dbReference>
<evidence type="ECO:0000313" key="4">
    <source>
        <dbReference type="Proteomes" id="UP001458880"/>
    </source>
</evidence>
<dbReference type="Gene3D" id="2.30.29.30">
    <property type="entry name" value="Pleckstrin-homology domain (PH domain)/Phosphotyrosine-binding domain (PTB)"/>
    <property type="match status" value="1"/>
</dbReference>
<feature type="region of interest" description="Disordered" evidence="1">
    <location>
        <begin position="304"/>
        <end position="330"/>
    </location>
</feature>
<dbReference type="EMBL" id="JASPKY010000088">
    <property type="protein sequence ID" value="KAK9738295.1"/>
    <property type="molecule type" value="Genomic_DNA"/>
</dbReference>
<evidence type="ECO:0000313" key="3">
    <source>
        <dbReference type="EMBL" id="KAK9738295.1"/>
    </source>
</evidence>
<dbReference type="SUPFAM" id="SSF50729">
    <property type="entry name" value="PH domain-like"/>
    <property type="match status" value="1"/>
</dbReference>
<feature type="compositionally biased region" description="Polar residues" evidence="1">
    <location>
        <begin position="249"/>
        <end position="261"/>
    </location>
</feature>
<dbReference type="InterPro" id="IPR001849">
    <property type="entry name" value="PH_domain"/>
</dbReference>
<comment type="caution">
    <text evidence="3">The sequence shown here is derived from an EMBL/GenBank/DDBJ whole genome shotgun (WGS) entry which is preliminary data.</text>
</comment>
<gene>
    <name evidence="3" type="ORF">QE152_g10016</name>
</gene>
<dbReference type="InterPro" id="IPR011993">
    <property type="entry name" value="PH-like_dom_sf"/>
</dbReference>
<feature type="domain" description="PH" evidence="2">
    <location>
        <begin position="6"/>
        <end position="116"/>
    </location>
</feature>
<feature type="compositionally biased region" description="Polar residues" evidence="1">
    <location>
        <begin position="344"/>
        <end position="364"/>
    </location>
</feature>
<feature type="region of interest" description="Disordered" evidence="1">
    <location>
        <begin position="226"/>
        <end position="265"/>
    </location>
</feature>
<dbReference type="PROSITE" id="PS50003">
    <property type="entry name" value="PH_DOMAIN"/>
    <property type="match status" value="1"/>
</dbReference>
<feature type="compositionally biased region" description="Basic and acidic residues" evidence="1">
    <location>
        <begin position="799"/>
        <end position="814"/>
    </location>
</feature>
<name>A0AAW1LWE9_POPJA</name>
<dbReference type="Pfam" id="PF16009">
    <property type="entry name" value="DUF4779"/>
    <property type="match status" value="1"/>
</dbReference>
<dbReference type="GO" id="GO:0035591">
    <property type="term" value="F:signaling adaptor activity"/>
    <property type="evidence" value="ECO:0007669"/>
    <property type="project" value="TreeGrafter"/>
</dbReference>
<dbReference type="SMART" id="SM00233">
    <property type="entry name" value="PH"/>
    <property type="match status" value="1"/>
</dbReference>